<keyword evidence="4" id="KW-1185">Reference proteome</keyword>
<dbReference type="Pfam" id="PF01553">
    <property type="entry name" value="Acyltransferase"/>
    <property type="match status" value="1"/>
</dbReference>
<reference evidence="3 4" key="1">
    <citation type="submission" date="2020-02" db="EMBL/GenBank/DDBJ databases">
        <title>Genome sequencing for Draconibacterium sp. strain M1.</title>
        <authorList>
            <person name="Park S.-J."/>
        </authorList>
    </citation>
    <scope>NUCLEOTIDE SEQUENCE [LARGE SCALE GENOMIC DNA]</scope>
    <source>
        <strain evidence="3 4">M1</strain>
    </source>
</reference>
<feature type="transmembrane region" description="Helical" evidence="1">
    <location>
        <begin position="383"/>
        <end position="405"/>
    </location>
</feature>
<organism evidence="3 4">
    <name type="scientific">Draconibacterium halophilum</name>
    <dbReference type="NCBI Taxonomy" id="2706887"/>
    <lineage>
        <taxon>Bacteria</taxon>
        <taxon>Pseudomonadati</taxon>
        <taxon>Bacteroidota</taxon>
        <taxon>Bacteroidia</taxon>
        <taxon>Marinilabiliales</taxon>
        <taxon>Prolixibacteraceae</taxon>
        <taxon>Draconibacterium</taxon>
    </lineage>
</organism>
<feature type="domain" description="Phospholipid/glycerol acyltransferase" evidence="2">
    <location>
        <begin position="42"/>
        <end position="170"/>
    </location>
</feature>
<dbReference type="PANTHER" id="PTHR31605">
    <property type="entry name" value="GLYCEROL-3-PHOSPHATE O-ACYLTRANSFERASE 1"/>
    <property type="match status" value="1"/>
</dbReference>
<keyword evidence="1" id="KW-0812">Transmembrane</keyword>
<dbReference type="EMBL" id="CP048409">
    <property type="protein sequence ID" value="QIA09529.1"/>
    <property type="molecule type" value="Genomic_DNA"/>
</dbReference>
<keyword evidence="1" id="KW-1133">Transmembrane helix</keyword>
<dbReference type="SMART" id="SM00563">
    <property type="entry name" value="PlsC"/>
    <property type="match status" value="1"/>
</dbReference>
<protein>
    <recommendedName>
        <fullName evidence="2">Phospholipid/glycerol acyltransferase domain-containing protein</fullName>
    </recommendedName>
</protein>
<evidence type="ECO:0000256" key="1">
    <source>
        <dbReference type="SAM" id="Phobius"/>
    </source>
</evidence>
<evidence type="ECO:0000259" key="2">
    <source>
        <dbReference type="SMART" id="SM00563"/>
    </source>
</evidence>
<sequence>MKYEKWSLGYWLFKQYVRFVDRIIHHKVILNGEAHIPKSKPILFAPNHQNALSDPMAILLHTRFQPVWLARADIFKPGIITFLLRIMKIMPVYRMRDGKDQLAKNEKTFADSIKVLENNCALALFPEAAHSAKRQMLSHKKAVPRIVFQAEEKAENNLDIHIVPTGIYYSSYWKFNRSVLVNFEKPILVNDFLQAYRENPSTAILALRDALEKAIEPLTLNIKSKANYESFELIRSIYGKAFARKTGQQKDFISCFQSDQHLVRKLDELETTNNEKTDQICKAAKSYDANVRKHGLRSWLVEEPGSNFLKLGLNKLILVITLPFFAFGFVFNALPFFAIDIVVRKKVKDFAFWSTFSLVLGFTLFPIVYLLELWAVSAWLPLWWHKLLFFASLPFAGKLAFRWYILLLKTIGRGRLFFLKSFKKQQWQKLKNQQEQLFDELNKIS</sequence>
<accession>A0A6C0RHF2</accession>
<gene>
    <name evidence="3" type="ORF">G0Q07_18250</name>
</gene>
<dbReference type="GO" id="GO:0016287">
    <property type="term" value="F:glycerone-phosphate O-acyltransferase activity"/>
    <property type="evidence" value="ECO:0007669"/>
    <property type="project" value="TreeGrafter"/>
</dbReference>
<dbReference type="PANTHER" id="PTHR31605:SF0">
    <property type="entry name" value="GLYCEROL-3-PHOSPHATE O-ACYLTRANSFERASE 1"/>
    <property type="match status" value="1"/>
</dbReference>
<keyword evidence="1" id="KW-0472">Membrane</keyword>
<dbReference type="GO" id="GO:0008654">
    <property type="term" value="P:phospholipid biosynthetic process"/>
    <property type="evidence" value="ECO:0007669"/>
    <property type="project" value="TreeGrafter"/>
</dbReference>
<proteinExistence type="predicted"/>
<dbReference type="Proteomes" id="UP000474630">
    <property type="component" value="Chromosome"/>
</dbReference>
<feature type="transmembrane region" description="Helical" evidence="1">
    <location>
        <begin position="316"/>
        <end position="338"/>
    </location>
</feature>
<feature type="transmembrane region" description="Helical" evidence="1">
    <location>
        <begin position="350"/>
        <end position="371"/>
    </location>
</feature>
<dbReference type="InterPro" id="IPR052744">
    <property type="entry name" value="GPAT/DAPAT"/>
</dbReference>
<dbReference type="AlphaFoldDB" id="A0A6C0RHF2"/>
<evidence type="ECO:0000313" key="4">
    <source>
        <dbReference type="Proteomes" id="UP000474630"/>
    </source>
</evidence>
<name>A0A6C0RHF2_9BACT</name>
<dbReference type="SUPFAM" id="SSF69593">
    <property type="entry name" value="Glycerol-3-phosphate (1)-acyltransferase"/>
    <property type="match status" value="1"/>
</dbReference>
<dbReference type="KEGG" id="drc:G0Q07_18250"/>
<dbReference type="GO" id="GO:0004366">
    <property type="term" value="F:glycerol-3-phosphate O-acyltransferase activity"/>
    <property type="evidence" value="ECO:0007669"/>
    <property type="project" value="TreeGrafter"/>
</dbReference>
<dbReference type="RefSeq" id="WP_163348500.1">
    <property type="nucleotide sequence ID" value="NZ_CP048409.1"/>
</dbReference>
<evidence type="ECO:0000313" key="3">
    <source>
        <dbReference type="EMBL" id="QIA09529.1"/>
    </source>
</evidence>
<dbReference type="InterPro" id="IPR002123">
    <property type="entry name" value="Plipid/glycerol_acylTrfase"/>
</dbReference>